<keyword evidence="7 9" id="KW-0811">Translocation</keyword>
<keyword evidence="11" id="KW-1185">Reference proteome</keyword>
<comment type="subcellular location">
    <subcellularLocation>
        <location evidence="9">Cell membrane</location>
        <topology evidence="9">Single-pass membrane protein</topology>
    </subcellularLocation>
    <subcellularLocation>
        <location evidence="1">Membrane</location>
    </subcellularLocation>
</comment>
<dbReference type="InterPro" id="IPR001901">
    <property type="entry name" value="Translocase_SecE/Sec61-g"/>
</dbReference>
<dbReference type="AlphaFoldDB" id="A0A1I1H4L5"/>
<name>A0A1I1H4L5_9LACO</name>
<dbReference type="GO" id="GO:0005886">
    <property type="term" value="C:plasma membrane"/>
    <property type="evidence" value="ECO:0007669"/>
    <property type="project" value="UniProtKB-SubCell"/>
</dbReference>
<dbReference type="NCBIfam" id="TIGR00964">
    <property type="entry name" value="secE_bact"/>
    <property type="match status" value="1"/>
</dbReference>
<evidence type="ECO:0000256" key="1">
    <source>
        <dbReference type="ARBA" id="ARBA00004370"/>
    </source>
</evidence>
<keyword evidence="8 9" id="KW-0472">Membrane</keyword>
<evidence type="ECO:0000256" key="8">
    <source>
        <dbReference type="ARBA" id="ARBA00023136"/>
    </source>
</evidence>
<protein>
    <recommendedName>
        <fullName evidence="9">Protein translocase subunit SecE</fullName>
    </recommendedName>
</protein>
<dbReference type="GO" id="GO:0043952">
    <property type="term" value="P:protein transport by the Sec complex"/>
    <property type="evidence" value="ECO:0007669"/>
    <property type="project" value="UniProtKB-UniRule"/>
</dbReference>
<evidence type="ECO:0000256" key="4">
    <source>
        <dbReference type="ARBA" id="ARBA00022692"/>
    </source>
</evidence>
<evidence type="ECO:0000256" key="3">
    <source>
        <dbReference type="ARBA" id="ARBA00022475"/>
    </source>
</evidence>
<keyword evidence="3 9" id="KW-1003">Cell membrane</keyword>
<evidence type="ECO:0000256" key="6">
    <source>
        <dbReference type="ARBA" id="ARBA00022989"/>
    </source>
</evidence>
<evidence type="ECO:0000256" key="5">
    <source>
        <dbReference type="ARBA" id="ARBA00022927"/>
    </source>
</evidence>
<dbReference type="GO" id="GO:0065002">
    <property type="term" value="P:intracellular protein transmembrane transport"/>
    <property type="evidence" value="ECO:0007669"/>
    <property type="project" value="UniProtKB-UniRule"/>
</dbReference>
<keyword evidence="2 9" id="KW-0813">Transport</keyword>
<dbReference type="HAMAP" id="MF_00422">
    <property type="entry name" value="SecE"/>
    <property type="match status" value="1"/>
</dbReference>
<comment type="function">
    <text evidence="9">Essential subunit of the Sec protein translocation channel SecYEG. Clamps together the 2 halves of SecY. May contact the channel plug during translocation.</text>
</comment>
<comment type="similarity">
    <text evidence="9">Belongs to the SecE/SEC61-gamma family.</text>
</comment>
<evidence type="ECO:0000313" key="11">
    <source>
        <dbReference type="Proteomes" id="UP000199376"/>
    </source>
</evidence>
<comment type="subunit">
    <text evidence="9">Component of the Sec protein translocase complex. Heterotrimer consisting of SecY, SecE and SecG subunits. The heterotrimers can form oligomers, although 1 heterotrimer is thought to be able to translocate proteins. Interacts with the ribosome. Interacts with SecDF, and other proteins may be involved. Interacts with SecA.</text>
</comment>
<dbReference type="GO" id="GO:0006605">
    <property type="term" value="P:protein targeting"/>
    <property type="evidence" value="ECO:0007669"/>
    <property type="project" value="UniProtKB-UniRule"/>
</dbReference>
<dbReference type="OrthoDB" id="9813233at2"/>
<accession>A0A1I1H4L5</accession>
<dbReference type="EMBL" id="FOLI01000007">
    <property type="protein sequence ID" value="SFC18706.1"/>
    <property type="molecule type" value="Genomic_DNA"/>
</dbReference>
<reference evidence="10 11" key="1">
    <citation type="submission" date="2016-10" db="EMBL/GenBank/DDBJ databases">
        <authorList>
            <person name="de Groot N.N."/>
        </authorList>
    </citation>
    <scope>NUCLEOTIDE SEQUENCE [LARGE SCALE GENOMIC DNA]</scope>
    <source>
        <strain evidence="10 11">DSM 19113</strain>
    </source>
</reference>
<dbReference type="RefSeq" id="WP_091503099.1">
    <property type="nucleotide sequence ID" value="NZ_FOLI01000007.1"/>
</dbReference>
<keyword evidence="4 9" id="KW-0812">Transmembrane</keyword>
<dbReference type="GO" id="GO:0009306">
    <property type="term" value="P:protein secretion"/>
    <property type="evidence" value="ECO:0007669"/>
    <property type="project" value="UniProtKB-UniRule"/>
</dbReference>
<keyword evidence="5 9" id="KW-0653">Protein transport</keyword>
<dbReference type="InterPro" id="IPR005807">
    <property type="entry name" value="SecE_bac"/>
</dbReference>
<keyword evidence="6 9" id="KW-1133">Transmembrane helix</keyword>
<dbReference type="PANTHER" id="PTHR33910:SF1">
    <property type="entry name" value="PROTEIN TRANSLOCASE SUBUNIT SECE"/>
    <property type="match status" value="1"/>
</dbReference>
<evidence type="ECO:0000256" key="9">
    <source>
        <dbReference type="HAMAP-Rule" id="MF_00422"/>
    </source>
</evidence>
<dbReference type="Proteomes" id="UP000199376">
    <property type="component" value="Unassembled WGS sequence"/>
</dbReference>
<dbReference type="Gene3D" id="1.20.5.1030">
    <property type="entry name" value="Preprotein translocase secy subunit"/>
    <property type="match status" value="1"/>
</dbReference>
<proteinExistence type="inferred from homology"/>
<evidence type="ECO:0000256" key="7">
    <source>
        <dbReference type="ARBA" id="ARBA00023010"/>
    </source>
</evidence>
<dbReference type="STRING" id="283737.SAMN05660453_1260"/>
<organism evidence="10 11">
    <name type="scientific">Fructobacillus durionis</name>
    <dbReference type="NCBI Taxonomy" id="283737"/>
    <lineage>
        <taxon>Bacteria</taxon>
        <taxon>Bacillati</taxon>
        <taxon>Bacillota</taxon>
        <taxon>Bacilli</taxon>
        <taxon>Lactobacillales</taxon>
        <taxon>Lactobacillaceae</taxon>
        <taxon>Fructobacillus</taxon>
    </lineage>
</organism>
<dbReference type="GO" id="GO:0008320">
    <property type="term" value="F:protein transmembrane transporter activity"/>
    <property type="evidence" value="ECO:0007669"/>
    <property type="project" value="UniProtKB-UniRule"/>
</dbReference>
<evidence type="ECO:0000256" key="2">
    <source>
        <dbReference type="ARBA" id="ARBA00022448"/>
    </source>
</evidence>
<dbReference type="InterPro" id="IPR038379">
    <property type="entry name" value="SecE_sf"/>
</dbReference>
<dbReference type="Pfam" id="PF00584">
    <property type="entry name" value="SecE"/>
    <property type="match status" value="1"/>
</dbReference>
<dbReference type="PANTHER" id="PTHR33910">
    <property type="entry name" value="PROTEIN TRANSLOCASE SUBUNIT SECE"/>
    <property type="match status" value="1"/>
</dbReference>
<feature type="transmembrane region" description="Helical" evidence="9">
    <location>
        <begin position="27"/>
        <end position="48"/>
    </location>
</feature>
<evidence type="ECO:0000313" key="10">
    <source>
        <dbReference type="EMBL" id="SFC18706.1"/>
    </source>
</evidence>
<gene>
    <name evidence="9" type="primary">secE</name>
    <name evidence="10" type="ORF">SAMN05660453_1260</name>
</gene>
<sequence>MITYFKNVASEMKKVTWLSWKQTNRETVAVIAMSIIFGVLIGAFDWVLKQGVNFLVAH</sequence>